<dbReference type="SUPFAM" id="SSF53807">
    <property type="entry name" value="Helical backbone' metal receptor"/>
    <property type="match status" value="1"/>
</dbReference>
<feature type="domain" description="Nitrogenase/oxidoreductase component 1" evidence="1">
    <location>
        <begin position="38"/>
        <end position="303"/>
    </location>
</feature>
<accession>A0ABZ3F009</accession>
<proteinExistence type="predicted"/>
<gene>
    <name evidence="2" type="ORF">V6984_03455</name>
</gene>
<keyword evidence="3" id="KW-1185">Reference proteome</keyword>
<dbReference type="Gene3D" id="3.40.50.1980">
    <property type="entry name" value="Nitrogenase molybdenum iron protein domain"/>
    <property type="match status" value="2"/>
</dbReference>
<dbReference type="EMBL" id="CP146256">
    <property type="protein sequence ID" value="XAH74834.1"/>
    <property type="molecule type" value="Genomic_DNA"/>
</dbReference>
<evidence type="ECO:0000313" key="2">
    <source>
        <dbReference type="EMBL" id="XAH74834.1"/>
    </source>
</evidence>
<evidence type="ECO:0000259" key="1">
    <source>
        <dbReference type="Pfam" id="PF00148"/>
    </source>
</evidence>
<dbReference type="Pfam" id="PF00148">
    <property type="entry name" value="Oxidored_nitro"/>
    <property type="match status" value="1"/>
</dbReference>
<protein>
    <submittedName>
        <fullName evidence="2">Nitrogenase component 1</fullName>
    </submittedName>
</protein>
<name>A0ABZ3F009_9FIRM</name>
<sequence>MSGQWQYWTGSWGHWIRIKERRKNAMGLHRFKPVPSGRMGVLWTLATIRDAAVIEFGCMGHMLYAGTSLKRIGIQDACRLYSTHLNESDISMGDTSRLEKVIETVIKEINPRVIFLTPSAVPEVIGIDLHGFCRQVQARFPDNRLIVLGSGGFDKQLHDGVRETLTTLVKELTGSAGLTPNRTYNLIGSCADLFRFQEDKEELVRLLRETFQMEPLCILSSDTEIAGIEQMGSAHINLVIRREGKEAARELYKRFGTPYVCGRPYGVKGTTAWLEEIAEVIGYEGSREFIRKEEQFVWSRYRTVSPNFQRLLRSEPENLALSLGGHIDVVKGILEFGCTELSFPQARCWCDSPAMEEEGIPYLKEEEWIEIIEGHDKGLLMCSAEALEWGGKKTELQISNPDLKWRLYPFEPPFVGYRGALNLINLWINSCEA</sequence>
<dbReference type="InterPro" id="IPR000510">
    <property type="entry name" value="Nase/OxRdtase_comp1"/>
</dbReference>
<dbReference type="RefSeq" id="WP_342758412.1">
    <property type="nucleotide sequence ID" value="NZ_CP146256.1"/>
</dbReference>
<reference evidence="2 3" key="1">
    <citation type="submission" date="2024-02" db="EMBL/GenBank/DDBJ databases">
        <title>Bacterial strain from lacustrine sediment.</title>
        <authorList>
            <person name="Petit C."/>
            <person name="Fadhlaoui K."/>
        </authorList>
    </citation>
    <scope>NUCLEOTIDE SEQUENCE [LARGE SCALE GENOMIC DNA]</scope>
    <source>
        <strain evidence="2 3">IPX-CK</strain>
    </source>
</reference>
<organism evidence="2 3">
    <name type="scientific">Kineothrix sedimenti</name>
    <dbReference type="NCBI Taxonomy" id="3123317"/>
    <lineage>
        <taxon>Bacteria</taxon>
        <taxon>Bacillati</taxon>
        <taxon>Bacillota</taxon>
        <taxon>Clostridia</taxon>
        <taxon>Lachnospirales</taxon>
        <taxon>Lachnospiraceae</taxon>
        <taxon>Kineothrix</taxon>
    </lineage>
</organism>
<dbReference type="PANTHER" id="PTHR42846:SF1">
    <property type="entry name" value="NI-SIROHYDROCHLORIN A,C-DIAMIDE REDUCTIVE CYCLASE COMPLEX, COMPONENT CFBD"/>
    <property type="match status" value="1"/>
</dbReference>
<dbReference type="Proteomes" id="UP001451571">
    <property type="component" value="Chromosome"/>
</dbReference>
<dbReference type="PANTHER" id="PTHR42846">
    <property type="entry name" value="NI-SIROHYDROCHLORIN A,C-DIAMIDE REDUCTIVE CYCLASE COMPLEX, COMPONENT CFBD"/>
    <property type="match status" value="1"/>
</dbReference>
<dbReference type="InterPro" id="IPR052673">
    <property type="entry name" value="Ni-siroh_cyclase_CfbD"/>
</dbReference>
<evidence type="ECO:0000313" key="3">
    <source>
        <dbReference type="Proteomes" id="UP001451571"/>
    </source>
</evidence>